<keyword evidence="10" id="KW-0770">Synapse</keyword>
<feature type="non-terminal residue" evidence="25">
    <location>
        <position position="1"/>
    </location>
</feature>
<gene>
    <name evidence="25" type="ORF">OFUS_LOCUS7680</name>
</gene>
<dbReference type="EMBL" id="CAIIXF020000004">
    <property type="protein sequence ID" value="CAH1781058.1"/>
    <property type="molecule type" value="Genomic_DNA"/>
</dbReference>
<dbReference type="Gene3D" id="2.40.160.110">
    <property type="match status" value="1"/>
</dbReference>
<keyword evidence="8" id="KW-0967">Endosome</keyword>
<dbReference type="GO" id="GO:0072594">
    <property type="term" value="P:establishment of protein localization to organelle"/>
    <property type="evidence" value="ECO:0007669"/>
    <property type="project" value="TreeGrafter"/>
</dbReference>
<evidence type="ECO:0000256" key="10">
    <source>
        <dbReference type="ARBA" id="ARBA00023018"/>
    </source>
</evidence>
<dbReference type="Proteomes" id="UP000749559">
    <property type="component" value="Unassembled WGS sequence"/>
</dbReference>
<accession>A0A8S4NJX1</accession>
<comment type="caution">
    <text evidence="25">The sequence shown here is derived from an EMBL/GenBank/DDBJ whole genome shotgun (WGS) entry which is preliminary data.</text>
</comment>
<name>A0A8S4NJX1_OWEFU</name>
<evidence type="ECO:0000256" key="19">
    <source>
        <dbReference type="ARBA" id="ARBA00076257"/>
    </source>
</evidence>
<evidence type="ECO:0000256" key="2">
    <source>
        <dbReference type="ARBA" id="ARBA00004158"/>
    </source>
</evidence>
<dbReference type="Pfam" id="PF21222">
    <property type="entry name" value="Lamp2_2nd"/>
    <property type="match status" value="1"/>
</dbReference>
<dbReference type="InterPro" id="IPR048524">
    <property type="entry name" value="Lamp2-like_TM"/>
</dbReference>
<evidence type="ECO:0000256" key="3">
    <source>
        <dbReference type="ARBA" id="ARBA00004172"/>
    </source>
</evidence>
<feature type="domain" description="Lysosome-associated membrane glycoprotein 2-like luminal" evidence="23">
    <location>
        <begin position="132"/>
        <end position="289"/>
    </location>
</feature>
<keyword evidence="26" id="KW-1185">Reference proteome</keyword>
<dbReference type="GO" id="GO:0005886">
    <property type="term" value="C:plasma membrane"/>
    <property type="evidence" value="ECO:0007669"/>
    <property type="project" value="UniProtKB-SubCell"/>
</dbReference>
<keyword evidence="6 20" id="KW-0812">Transmembrane</keyword>
<reference evidence="25" key="1">
    <citation type="submission" date="2022-03" db="EMBL/GenBank/DDBJ databases">
        <authorList>
            <person name="Martin C."/>
        </authorList>
    </citation>
    <scope>NUCLEOTIDE SEQUENCE</scope>
</reference>
<dbReference type="OrthoDB" id="6232933at2759"/>
<keyword evidence="11 20" id="KW-0472">Membrane</keyword>
<comment type="caution">
    <text evidence="20">Lacks conserved residue(s) required for the propagation of feature annotation.</text>
</comment>
<evidence type="ECO:0000256" key="22">
    <source>
        <dbReference type="SAM" id="Phobius"/>
    </source>
</evidence>
<evidence type="ECO:0000313" key="25">
    <source>
        <dbReference type="EMBL" id="CAH1781058.1"/>
    </source>
</evidence>
<evidence type="ECO:0000256" key="13">
    <source>
        <dbReference type="ARBA" id="ARBA00023273"/>
    </source>
</evidence>
<evidence type="ECO:0000256" key="17">
    <source>
        <dbReference type="ARBA" id="ARBA00060492"/>
    </source>
</evidence>
<evidence type="ECO:0000256" key="15">
    <source>
        <dbReference type="ARBA" id="ARBA00029428"/>
    </source>
</evidence>
<keyword evidence="14" id="KW-0968">Cytoplasmic vesicle</keyword>
<evidence type="ECO:0000259" key="24">
    <source>
        <dbReference type="Pfam" id="PF21222"/>
    </source>
</evidence>
<feature type="region of interest" description="Disordered" evidence="21">
    <location>
        <begin position="1"/>
        <end position="137"/>
    </location>
</feature>
<evidence type="ECO:0000256" key="6">
    <source>
        <dbReference type="ARBA" id="ARBA00022692"/>
    </source>
</evidence>
<feature type="compositionally biased region" description="Low complexity" evidence="21">
    <location>
        <begin position="7"/>
        <end position="123"/>
    </location>
</feature>
<dbReference type="AlphaFoldDB" id="A0A8S4NJX1"/>
<evidence type="ECO:0000256" key="18">
    <source>
        <dbReference type="ARBA" id="ARBA00074379"/>
    </source>
</evidence>
<evidence type="ECO:0000256" key="21">
    <source>
        <dbReference type="SAM" id="MobiDB-lite"/>
    </source>
</evidence>
<evidence type="ECO:0000256" key="9">
    <source>
        <dbReference type="ARBA" id="ARBA00022989"/>
    </source>
</evidence>
<sequence>CNGANDTNTTVAPTTTTTVVTTAAPTSTPKVTTQKPSTAKPTTQKPTTPKPTTQKPTTVKPTTQKPTTVKPTTQKPTTVKPTTQKPTTVKPTSQKPTTVKPTTQNATTENPTTEPMTTMPQTTVAPTMPPQPATGNYSFQDPKTKVVCMYAEFGARFNVTYMMKNGKNNYSVTDLPTTGVTTTTSECGNTTQKLIMKFMGWTYQLWFVKSEDGNTYSVNTTALTYKIDGKKFPNANATGTNNTVLGYFSTGSNPTVTQSYMCNSEQDVSLGGGQVMLKTFNFRAQAFRTTNTTGFTGDTVDCAADDSTGNIVPIAVGAALAGLVIIVLIAYLIGRRKSRKGYESV</sequence>
<evidence type="ECO:0000256" key="1">
    <source>
        <dbReference type="ARBA" id="ARBA00004151"/>
    </source>
</evidence>
<evidence type="ECO:0000256" key="16">
    <source>
        <dbReference type="ARBA" id="ARBA00053950"/>
    </source>
</evidence>
<evidence type="ECO:0000256" key="4">
    <source>
        <dbReference type="ARBA" id="ARBA00004279"/>
    </source>
</evidence>
<keyword evidence="13" id="KW-0966">Cell projection</keyword>
<evidence type="ECO:0000256" key="11">
    <source>
        <dbReference type="ARBA" id="ARBA00023136"/>
    </source>
</evidence>
<dbReference type="PANTHER" id="PTHR11506">
    <property type="entry name" value="LYSOSOME-ASSOCIATED MEMBRANE GLYCOPROTEIN"/>
    <property type="match status" value="1"/>
</dbReference>
<evidence type="ECO:0000256" key="14">
    <source>
        <dbReference type="ARBA" id="ARBA00023329"/>
    </source>
</evidence>
<comment type="subcellular location">
    <subcellularLocation>
        <location evidence="4">Cell projection</location>
        <location evidence="4">Dendrite</location>
    </subcellularLocation>
    <subcellularLocation>
        <location evidence="17">Cell projection</location>
        <location evidence="17">Growth cone membrane</location>
        <topology evidence="17">Single-pass type I membrane protein</topology>
    </subcellularLocation>
    <subcellularLocation>
        <location evidence="15">Cytoplasmic vesicle</location>
        <location evidence="15">Secretory vesicle</location>
        <location evidence="15">Synaptic vesicle membrane</location>
        <topology evidence="15">Single-pass type I membrane protein</topology>
    </subcellularLocation>
    <subcellularLocation>
        <location evidence="2">Early endosome membrane</location>
        <topology evidence="2">Single-pass type I membrane protein</topology>
    </subcellularLocation>
    <subcellularLocation>
        <location evidence="1">Endoplasmic reticulum-Golgi intermediate compartment membrane</location>
        <topology evidence="1">Single-pass type I membrane protein</topology>
    </subcellularLocation>
    <subcellularLocation>
        <location evidence="20">Membrane</location>
        <topology evidence="20">Single-pass type I membrane protein</topology>
    </subcellularLocation>
    <subcellularLocation>
        <location evidence="3">Recycling endosome</location>
    </subcellularLocation>
</comment>
<evidence type="ECO:0000259" key="23">
    <source>
        <dbReference type="Pfam" id="PF01299"/>
    </source>
</evidence>
<feature type="domain" description="Lysosome-associated membrane glycoprotein 2-like transmembrane" evidence="24">
    <location>
        <begin position="312"/>
        <end position="342"/>
    </location>
</feature>
<protein>
    <recommendedName>
        <fullName evidence="18">Lysosome-associated membrane glycoprotein 5</fullName>
    </recommendedName>
    <alternativeName>
        <fullName evidence="19">Lysosome-associated membrane protein 5</fullName>
    </alternativeName>
</protein>
<feature type="transmembrane region" description="Helical" evidence="22">
    <location>
        <begin position="311"/>
        <end position="333"/>
    </location>
</feature>
<organism evidence="25 26">
    <name type="scientific">Owenia fusiformis</name>
    <name type="common">Polychaete worm</name>
    <dbReference type="NCBI Taxonomy" id="6347"/>
    <lineage>
        <taxon>Eukaryota</taxon>
        <taxon>Metazoa</taxon>
        <taxon>Spiralia</taxon>
        <taxon>Lophotrochozoa</taxon>
        <taxon>Annelida</taxon>
        <taxon>Polychaeta</taxon>
        <taxon>Sedentaria</taxon>
        <taxon>Canalipalpata</taxon>
        <taxon>Sabellida</taxon>
        <taxon>Oweniida</taxon>
        <taxon>Oweniidae</taxon>
        <taxon>Owenia</taxon>
    </lineage>
</organism>
<dbReference type="InterPro" id="IPR002000">
    <property type="entry name" value="Lysosome-assoc_membr_glycop"/>
</dbReference>
<keyword evidence="9 22" id="KW-1133">Transmembrane helix</keyword>
<keyword evidence="7" id="KW-0732">Signal</keyword>
<comment type="function">
    <text evidence="16">Plays a role in short-term synaptic plasticity in a subset of GABAergic neurons in the brain.</text>
</comment>
<keyword evidence="12" id="KW-0325">Glycoprotein</keyword>
<evidence type="ECO:0000256" key="12">
    <source>
        <dbReference type="ARBA" id="ARBA00023180"/>
    </source>
</evidence>
<evidence type="ECO:0000256" key="7">
    <source>
        <dbReference type="ARBA" id="ARBA00022729"/>
    </source>
</evidence>
<dbReference type="Pfam" id="PF01299">
    <property type="entry name" value="Lamp2-like_luminal"/>
    <property type="match status" value="1"/>
</dbReference>
<dbReference type="PRINTS" id="PR00336">
    <property type="entry name" value="LYSASSOCTDMP"/>
</dbReference>
<evidence type="ECO:0000313" key="26">
    <source>
        <dbReference type="Proteomes" id="UP000749559"/>
    </source>
</evidence>
<evidence type="ECO:0000256" key="20">
    <source>
        <dbReference type="PROSITE-ProRule" id="PRU00740"/>
    </source>
</evidence>
<dbReference type="PROSITE" id="PS51407">
    <property type="entry name" value="LAMP_3"/>
    <property type="match status" value="1"/>
</dbReference>
<evidence type="ECO:0000256" key="5">
    <source>
        <dbReference type="ARBA" id="ARBA00009644"/>
    </source>
</evidence>
<proteinExistence type="inferred from homology"/>
<dbReference type="InterPro" id="IPR048528">
    <property type="entry name" value="Lamp2-like_luminal"/>
</dbReference>
<dbReference type="GO" id="GO:0005765">
    <property type="term" value="C:lysosomal membrane"/>
    <property type="evidence" value="ECO:0007669"/>
    <property type="project" value="TreeGrafter"/>
</dbReference>
<evidence type="ECO:0000256" key="8">
    <source>
        <dbReference type="ARBA" id="ARBA00022753"/>
    </source>
</evidence>
<dbReference type="GO" id="GO:0031902">
    <property type="term" value="C:late endosome membrane"/>
    <property type="evidence" value="ECO:0007669"/>
    <property type="project" value="TreeGrafter"/>
</dbReference>
<dbReference type="PANTHER" id="PTHR11506:SF35">
    <property type="entry name" value="LYSOSOME-ASSOCIATED MEMBRANE GLYCOPROTEIN 5"/>
    <property type="match status" value="1"/>
</dbReference>
<comment type="similarity">
    <text evidence="5 20">Belongs to the LAMP family.</text>
</comment>
<dbReference type="CDD" id="cd12087">
    <property type="entry name" value="TM_EGFR-like"/>
    <property type="match status" value="1"/>
</dbReference>